<dbReference type="PANTHER" id="PTHR12027:SF98">
    <property type="entry name" value="PROTEIN WNT"/>
    <property type="match status" value="1"/>
</dbReference>
<dbReference type="InterPro" id="IPR005817">
    <property type="entry name" value="Wnt"/>
</dbReference>
<reference evidence="9" key="1">
    <citation type="journal article" date="2020" name="G3 (Bethesda)">
        <title>High-Quality Assemblies for Three Invasive Social Wasps from the &lt;i&gt;Vespula&lt;/i&gt; Genus.</title>
        <authorList>
            <person name="Harrop T.W.R."/>
            <person name="Guhlin J."/>
            <person name="McLaughlin G.M."/>
            <person name="Permina E."/>
            <person name="Stockwell P."/>
            <person name="Gilligan J."/>
            <person name="Le Lec M.F."/>
            <person name="Gruber M.A.M."/>
            <person name="Quinn O."/>
            <person name="Lovegrove M."/>
            <person name="Duncan E.J."/>
            <person name="Remnant E.J."/>
            <person name="Van Eeckhoven J."/>
            <person name="Graham B."/>
            <person name="Knapp R.A."/>
            <person name="Langford K.W."/>
            <person name="Kronenberg Z."/>
            <person name="Press M.O."/>
            <person name="Eacker S.M."/>
            <person name="Wilson-Rankin E.E."/>
            <person name="Purcell J."/>
            <person name="Lester P.J."/>
            <person name="Dearden P.K."/>
        </authorList>
    </citation>
    <scope>NUCLEOTIDE SEQUENCE</scope>
    <source>
        <strain evidence="9">Volc-1</strain>
    </source>
</reference>
<keyword evidence="4" id="KW-0964">Secreted</keyword>
<proteinExistence type="inferred from homology"/>
<keyword evidence="5" id="KW-0272">Extracellular matrix</keyword>
<name>A0A834P1H6_VESPE</name>
<accession>A0A834P1H6</accession>
<dbReference type="Pfam" id="PF00110">
    <property type="entry name" value="wnt"/>
    <property type="match status" value="1"/>
</dbReference>
<comment type="similarity">
    <text evidence="2 8">Belongs to the Wnt family.</text>
</comment>
<dbReference type="GO" id="GO:0060070">
    <property type="term" value="P:canonical Wnt signaling pathway"/>
    <property type="evidence" value="ECO:0007669"/>
    <property type="project" value="TreeGrafter"/>
</dbReference>
<keyword evidence="6 8" id="KW-0879">Wnt signaling pathway</keyword>
<dbReference type="GO" id="GO:0005125">
    <property type="term" value="F:cytokine activity"/>
    <property type="evidence" value="ECO:0007669"/>
    <property type="project" value="TreeGrafter"/>
</dbReference>
<sequence>MPSSRPAAGRTYYEGPPARIARKIVARIAARIARTVALLLLLFEHRRGSCLMSNSVDDWVSGSAVVCNGIPGLTKEQRELCHRNPDVTVAALKGLQMAILECQHQFMWHRWNCSSLTPSSRTQQSSVLLQRGNNVLIQLRCSSFLEARRGRKKSRDARFH</sequence>
<evidence type="ECO:0000256" key="4">
    <source>
        <dbReference type="ARBA" id="ARBA00022525"/>
    </source>
</evidence>
<organism evidence="9 10">
    <name type="scientific">Vespula pensylvanica</name>
    <name type="common">Western yellow jacket</name>
    <name type="synonym">Wasp</name>
    <dbReference type="NCBI Taxonomy" id="30213"/>
    <lineage>
        <taxon>Eukaryota</taxon>
        <taxon>Metazoa</taxon>
        <taxon>Ecdysozoa</taxon>
        <taxon>Arthropoda</taxon>
        <taxon>Hexapoda</taxon>
        <taxon>Insecta</taxon>
        <taxon>Pterygota</taxon>
        <taxon>Neoptera</taxon>
        <taxon>Endopterygota</taxon>
        <taxon>Hymenoptera</taxon>
        <taxon>Apocrita</taxon>
        <taxon>Aculeata</taxon>
        <taxon>Vespoidea</taxon>
        <taxon>Vespidae</taxon>
        <taxon>Vespinae</taxon>
        <taxon>Vespula</taxon>
    </lineage>
</organism>
<evidence type="ECO:0000256" key="1">
    <source>
        <dbReference type="ARBA" id="ARBA00004498"/>
    </source>
</evidence>
<dbReference type="GO" id="GO:0005615">
    <property type="term" value="C:extracellular space"/>
    <property type="evidence" value="ECO:0007669"/>
    <property type="project" value="TreeGrafter"/>
</dbReference>
<dbReference type="EMBL" id="JACSDY010000006">
    <property type="protein sequence ID" value="KAF7425090.1"/>
    <property type="molecule type" value="Genomic_DNA"/>
</dbReference>
<comment type="caution">
    <text evidence="9">The sequence shown here is derived from an EMBL/GenBank/DDBJ whole genome shotgun (WGS) entry which is preliminary data.</text>
</comment>
<dbReference type="GO" id="GO:0005109">
    <property type="term" value="F:frizzled binding"/>
    <property type="evidence" value="ECO:0007669"/>
    <property type="project" value="TreeGrafter"/>
</dbReference>
<evidence type="ECO:0000256" key="5">
    <source>
        <dbReference type="ARBA" id="ARBA00022530"/>
    </source>
</evidence>
<evidence type="ECO:0000256" key="8">
    <source>
        <dbReference type="RuleBase" id="RU003500"/>
    </source>
</evidence>
<comment type="function">
    <text evidence="8">Ligand for members of the frizzled family of seven transmembrane receptors.</text>
</comment>
<dbReference type="GO" id="GO:0030182">
    <property type="term" value="P:neuron differentiation"/>
    <property type="evidence" value="ECO:0007669"/>
    <property type="project" value="TreeGrafter"/>
</dbReference>
<evidence type="ECO:0000256" key="2">
    <source>
        <dbReference type="ARBA" id="ARBA00005683"/>
    </source>
</evidence>
<keyword evidence="10" id="KW-1185">Reference proteome</keyword>
<dbReference type="AlphaFoldDB" id="A0A834P1H6"/>
<gene>
    <name evidence="9" type="ORF">H0235_007528</name>
</gene>
<protein>
    <recommendedName>
        <fullName evidence="8">Protein Wnt</fullName>
    </recommendedName>
</protein>
<evidence type="ECO:0000313" key="9">
    <source>
        <dbReference type="EMBL" id="KAF7425090.1"/>
    </source>
</evidence>
<dbReference type="GO" id="GO:0045165">
    <property type="term" value="P:cell fate commitment"/>
    <property type="evidence" value="ECO:0007669"/>
    <property type="project" value="TreeGrafter"/>
</dbReference>
<evidence type="ECO:0000256" key="6">
    <source>
        <dbReference type="ARBA" id="ARBA00022687"/>
    </source>
</evidence>
<dbReference type="PANTHER" id="PTHR12027">
    <property type="entry name" value="WNT RELATED"/>
    <property type="match status" value="1"/>
</dbReference>
<evidence type="ECO:0000256" key="7">
    <source>
        <dbReference type="ARBA" id="ARBA00023157"/>
    </source>
</evidence>
<keyword evidence="7" id="KW-1015">Disulfide bond</keyword>
<dbReference type="Proteomes" id="UP000600918">
    <property type="component" value="Unassembled WGS sequence"/>
</dbReference>
<evidence type="ECO:0000256" key="3">
    <source>
        <dbReference type="ARBA" id="ARBA00022473"/>
    </source>
</evidence>
<comment type="subcellular location">
    <subcellularLocation>
        <location evidence="1 8">Secreted</location>
        <location evidence="1 8">Extracellular space</location>
        <location evidence="1 8">Extracellular matrix</location>
    </subcellularLocation>
</comment>
<keyword evidence="3 8" id="KW-0217">Developmental protein</keyword>
<evidence type="ECO:0000313" key="10">
    <source>
        <dbReference type="Proteomes" id="UP000600918"/>
    </source>
</evidence>